<dbReference type="AlphaFoldDB" id="A0A0C2G139"/>
<gene>
    <name evidence="3" type="ORF">ANCDUO_19148</name>
</gene>
<keyword evidence="4" id="KW-1185">Reference proteome</keyword>
<evidence type="ECO:0000313" key="4">
    <source>
        <dbReference type="Proteomes" id="UP000054047"/>
    </source>
</evidence>
<reference evidence="3 4" key="1">
    <citation type="submission" date="2013-12" db="EMBL/GenBank/DDBJ databases">
        <title>Draft genome of the parsitic nematode Ancylostoma duodenale.</title>
        <authorList>
            <person name="Mitreva M."/>
        </authorList>
    </citation>
    <scope>NUCLEOTIDE SEQUENCE [LARGE SCALE GENOMIC DNA]</scope>
    <source>
        <strain evidence="3 4">Zhejiang</strain>
    </source>
</reference>
<keyword evidence="1 3" id="KW-0238">DNA-binding</keyword>
<dbReference type="InterPro" id="IPR010982">
    <property type="entry name" value="Lambda_DNA-bd_dom_sf"/>
</dbReference>
<proteinExistence type="predicted"/>
<dbReference type="PROSITE" id="PS50943">
    <property type="entry name" value="HTH_CROC1"/>
    <property type="match status" value="1"/>
</dbReference>
<accession>A0A0C2G139</accession>
<dbReference type="GO" id="GO:0005634">
    <property type="term" value="C:nucleus"/>
    <property type="evidence" value="ECO:0007669"/>
    <property type="project" value="UniProtKB-ARBA"/>
</dbReference>
<evidence type="ECO:0000256" key="1">
    <source>
        <dbReference type="ARBA" id="ARBA00023125"/>
    </source>
</evidence>
<evidence type="ECO:0000259" key="2">
    <source>
        <dbReference type="PROSITE" id="PS50943"/>
    </source>
</evidence>
<evidence type="ECO:0000313" key="3">
    <source>
        <dbReference type="EMBL" id="KIH50771.1"/>
    </source>
</evidence>
<sequence>MTTLKDARTAKNLTQEELARNAGISLRYYNRIEKGESVPSVNVAIQICAALEKTVYDIGEWQPKK</sequence>
<dbReference type="PANTHER" id="PTHR46558:SF4">
    <property type="entry name" value="DNA-BIDING PHAGE PROTEIN"/>
    <property type="match status" value="1"/>
</dbReference>
<feature type="domain" description="HTH cro/C1-type" evidence="2">
    <location>
        <begin position="4"/>
        <end position="58"/>
    </location>
</feature>
<dbReference type="GO" id="GO:0003677">
    <property type="term" value="F:DNA binding"/>
    <property type="evidence" value="ECO:0007669"/>
    <property type="project" value="UniProtKB-KW"/>
</dbReference>
<dbReference type="InterPro" id="IPR001387">
    <property type="entry name" value="Cro/C1-type_HTH"/>
</dbReference>
<name>A0A0C2G139_9BILA</name>
<organism evidence="3 4">
    <name type="scientific">Ancylostoma duodenale</name>
    <dbReference type="NCBI Taxonomy" id="51022"/>
    <lineage>
        <taxon>Eukaryota</taxon>
        <taxon>Metazoa</taxon>
        <taxon>Ecdysozoa</taxon>
        <taxon>Nematoda</taxon>
        <taxon>Chromadorea</taxon>
        <taxon>Rhabditida</taxon>
        <taxon>Rhabditina</taxon>
        <taxon>Rhabditomorpha</taxon>
        <taxon>Strongyloidea</taxon>
        <taxon>Ancylostomatidae</taxon>
        <taxon>Ancylostomatinae</taxon>
        <taxon>Ancylostoma</taxon>
    </lineage>
</organism>
<dbReference type="SMART" id="SM00530">
    <property type="entry name" value="HTH_XRE"/>
    <property type="match status" value="1"/>
</dbReference>
<protein>
    <submittedName>
        <fullName evidence="3">DNA-binding helix-turn-helix protein</fullName>
    </submittedName>
</protein>
<dbReference type="EMBL" id="KN748721">
    <property type="protein sequence ID" value="KIH50771.1"/>
    <property type="molecule type" value="Genomic_DNA"/>
</dbReference>
<dbReference type="SUPFAM" id="SSF47413">
    <property type="entry name" value="lambda repressor-like DNA-binding domains"/>
    <property type="match status" value="1"/>
</dbReference>
<dbReference type="CDD" id="cd00093">
    <property type="entry name" value="HTH_XRE"/>
    <property type="match status" value="1"/>
</dbReference>
<dbReference type="PANTHER" id="PTHR46558">
    <property type="entry name" value="TRACRIPTIONAL REGULATORY PROTEIN-RELATED-RELATED"/>
    <property type="match status" value="1"/>
</dbReference>
<dbReference type="Proteomes" id="UP000054047">
    <property type="component" value="Unassembled WGS sequence"/>
</dbReference>
<dbReference type="Pfam" id="PF01381">
    <property type="entry name" value="HTH_3"/>
    <property type="match status" value="1"/>
</dbReference>
<dbReference type="Gene3D" id="1.10.260.40">
    <property type="entry name" value="lambda repressor-like DNA-binding domains"/>
    <property type="match status" value="1"/>
</dbReference>